<evidence type="ECO:0000256" key="5">
    <source>
        <dbReference type="ARBA" id="ARBA00023002"/>
    </source>
</evidence>
<evidence type="ECO:0000313" key="9">
    <source>
        <dbReference type="EMBL" id="KAH7007806.1"/>
    </source>
</evidence>
<accession>A0ABQ8FPJ3</accession>
<keyword evidence="10" id="KW-1185">Reference proteome</keyword>
<reference evidence="9 10" key="1">
    <citation type="journal article" date="2021" name="Nat. Commun.">
        <title>Genetic determinants of endophytism in the Arabidopsis root mycobiome.</title>
        <authorList>
            <person name="Mesny F."/>
            <person name="Miyauchi S."/>
            <person name="Thiergart T."/>
            <person name="Pickel B."/>
            <person name="Atanasova L."/>
            <person name="Karlsson M."/>
            <person name="Huettel B."/>
            <person name="Barry K.W."/>
            <person name="Haridas S."/>
            <person name="Chen C."/>
            <person name="Bauer D."/>
            <person name="Andreopoulos W."/>
            <person name="Pangilinan J."/>
            <person name="LaButti K."/>
            <person name="Riley R."/>
            <person name="Lipzen A."/>
            <person name="Clum A."/>
            <person name="Drula E."/>
            <person name="Henrissat B."/>
            <person name="Kohler A."/>
            <person name="Grigoriev I.V."/>
            <person name="Martin F.M."/>
            <person name="Hacquard S."/>
        </authorList>
    </citation>
    <scope>NUCLEOTIDE SEQUENCE [LARGE SCALE GENOMIC DNA]</scope>
    <source>
        <strain evidence="9 10">MPI-SDFR-AT-0080</strain>
    </source>
</reference>
<evidence type="ECO:0000256" key="3">
    <source>
        <dbReference type="ARBA" id="ARBA00022617"/>
    </source>
</evidence>
<evidence type="ECO:0000313" key="10">
    <source>
        <dbReference type="Proteomes" id="UP000774617"/>
    </source>
</evidence>
<evidence type="ECO:0000256" key="4">
    <source>
        <dbReference type="ARBA" id="ARBA00022723"/>
    </source>
</evidence>
<dbReference type="InterPro" id="IPR017972">
    <property type="entry name" value="Cyt_P450_CS"/>
</dbReference>
<dbReference type="PRINTS" id="PR00463">
    <property type="entry name" value="EP450I"/>
</dbReference>
<comment type="cofactor">
    <cofactor evidence="1">
        <name>heme</name>
        <dbReference type="ChEBI" id="CHEBI:30413"/>
    </cofactor>
</comment>
<comment type="similarity">
    <text evidence="2 8">Belongs to the cytochrome P450 family.</text>
</comment>
<dbReference type="Gene3D" id="1.10.630.10">
    <property type="entry name" value="Cytochrome P450"/>
    <property type="match status" value="1"/>
</dbReference>
<dbReference type="EMBL" id="JAGTJR010000128">
    <property type="protein sequence ID" value="KAH7007806.1"/>
    <property type="molecule type" value="Genomic_DNA"/>
</dbReference>
<keyword evidence="3 8" id="KW-0349">Heme</keyword>
<name>A0ABQ8FPJ3_9PEZI</name>
<dbReference type="PANTHER" id="PTHR24305:SF230">
    <property type="entry name" value="P450, PUTATIVE (EUROFUNG)-RELATED"/>
    <property type="match status" value="1"/>
</dbReference>
<dbReference type="PRINTS" id="PR00385">
    <property type="entry name" value="P450"/>
</dbReference>
<comment type="caution">
    <text evidence="9">The sequence shown here is derived from an EMBL/GenBank/DDBJ whole genome shotgun (WGS) entry which is preliminary data.</text>
</comment>
<evidence type="ECO:0000256" key="7">
    <source>
        <dbReference type="ARBA" id="ARBA00023033"/>
    </source>
</evidence>
<dbReference type="Pfam" id="PF00067">
    <property type="entry name" value="p450"/>
    <property type="match status" value="1"/>
</dbReference>
<proteinExistence type="inferred from homology"/>
<dbReference type="InterPro" id="IPR002401">
    <property type="entry name" value="Cyt_P450_E_grp-I"/>
</dbReference>
<dbReference type="PANTHER" id="PTHR24305">
    <property type="entry name" value="CYTOCHROME P450"/>
    <property type="match status" value="1"/>
</dbReference>
<dbReference type="Proteomes" id="UP000774617">
    <property type="component" value="Unassembled WGS sequence"/>
</dbReference>
<evidence type="ECO:0000256" key="2">
    <source>
        <dbReference type="ARBA" id="ARBA00010617"/>
    </source>
</evidence>
<dbReference type="CDD" id="cd11058">
    <property type="entry name" value="CYP60B-like"/>
    <property type="match status" value="1"/>
</dbReference>
<gene>
    <name evidence="9" type="ORF">B0J12DRAFT_791106</name>
</gene>
<keyword evidence="5 8" id="KW-0560">Oxidoreductase</keyword>
<dbReference type="InterPro" id="IPR036396">
    <property type="entry name" value="Cyt_P450_sf"/>
</dbReference>
<protein>
    <submittedName>
        <fullName evidence="9">Cytochrome P450</fullName>
    </submittedName>
</protein>
<dbReference type="SUPFAM" id="SSF48264">
    <property type="entry name" value="Cytochrome P450"/>
    <property type="match status" value="1"/>
</dbReference>
<dbReference type="InterPro" id="IPR001128">
    <property type="entry name" value="Cyt_P450"/>
</dbReference>
<keyword evidence="6 8" id="KW-0408">Iron</keyword>
<sequence>MPAALNLMGGKPHKKLLELHQQYGDVVRIGPNELAFAHTDAWREICGHLKQGQPENGKDPKYLDEESNKSVIAASRERHGPLRRMLSHAFSARAMAEQQPLINRYIDLLMQRLRERGENGMKALDMVEWYNWTTFDIIGDLAFGESFGCLENSKSHPWVDILFDSMKYYPIMQALRDFPMFKVLKPILLALFMPRDLLRKRQTSVEFSRETLHKRINLGTERPDFVEAMLKKRDGYTMTDLEMIDNSVLLTTAGSETTATTLAATTYLLCSHPDILDKLKVEVRSTFKGVDEIGLNSVQQLRHMLAVLKEAMRVHPAVPIALARRSPPGGTHIAGKYVAGGTTLDIWQYALYHSPKNFTCPDSFIPDRWLGDERFANDRKDLHQPFSYGPRNCIGMNLAYTEMQLILARIIWDFDLELAADSAEWAKDQDVHFFWDKPPLNVYLKPRKTE</sequence>
<keyword evidence="4 8" id="KW-0479">Metal-binding</keyword>
<evidence type="ECO:0000256" key="6">
    <source>
        <dbReference type="ARBA" id="ARBA00023004"/>
    </source>
</evidence>
<dbReference type="InterPro" id="IPR050121">
    <property type="entry name" value="Cytochrome_P450_monoxygenase"/>
</dbReference>
<evidence type="ECO:0000256" key="8">
    <source>
        <dbReference type="RuleBase" id="RU000461"/>
    </source>
</evidence>
<keyword evidence="7 8" id="KW-0503">Monooxygenase</keyword>
<dbReference type="PROSITE" id="PS00086">
    <property type="entry name" value="CYTOCHROME_P450"/>
    <property type="match status" value="1"/>
</dbReference>
<evidence type="ECO:0000256" key="1">
    <source>
        <dbReference type="ARBA" id="ARBA00001971"/>
    </source>
</evidence>
<organism evidence="9 10">
    <name type="scientific">Macrophomina phaseolina</name>
    <dbReference type="NCBI Taxonomy" id="35725"/>
    <lineage>
        <taxon>Eukaryota</taxon>
        <taxon>Fungi</taxon>
        <taxon>Dikarya</taxon>
        <taxon>Ascomycota</taxon>
        <taxon>Pezizomycotina</taxon>
        <taxon>Dothideomycetes</taxon>
        <taxon>Dothideomycetes incertae sedis</taxon>
        <taxon>Botryosphaeriales</taxon>
        <taxon>Botryosphaeriaceae</taxon>
        <taxon>Macrophomina</taxon>
    </lineage>
</organism>